<evidence type="ECO:0000313" key="4">
    <source>
        <dbReference type="Proteomes" id="UP000502928"/>
    </source>
</evidence>
<keyword evidence="4" id="KW-1185">Reference proteome</keyword>
<dbReference type="InterPro" id="IPR055414">
    <property type="entry name" value="LRR_R13L4/SHOC2-like"/>
</dbReference>
<dbReference type="RefSeq" id="WP_166248271.1">
    <property type="nucleotide sequence ID" value="NZ_CP049616.1"/>
</dbReference>
<dbReference type="Proteomes" id="UP000502928">
    <property type="component" value="Chromosome"/>
</dbReference>
<dbReference type="KEGG" id="mut:GVT53_08605"/>
<evidence type="ECO:0000256" key="1">
    <source>
        <dbReference type="ARBA" id="ARBA00022737"/>
    </source>
</evidence>
<name>A0A6G7J2A0_9FLAO</name>
<evidence type="ECO:0000313" key="3">
    <source>
        <dbReference type="EMBL" id="QII44738.1"/>
    </source>
</evidence>
<dbReference type="PANTHER" id="PTHR48057:SF7">
    <property type="entry name" value="LEUCINE-RICH REPEAT SERINE_THREONINE-PROTEIN KINASE 1"/>
    <property type="match status" value="1"/>
</dbReference>
<protein>
    <recommendedName>
        <fullName evidence="2">Disease resistance R13L4/SHOC-2-like LRR domain-containing protein</fullName>
    </recommendedName>
</protein>
<reference evidence="3 4" key="1">
    <citation type="submission" date="2020-02" db="EMBL/GenBank/DDBJ databases">
        <title>Complete genome of Muricauda sp. 501str8.</title>
        <authorList>
            <person name="Dong B."/>
            <person name="Zhu S."/>
            <person name="Yang J."/>
            <person name="Chen J."/>
        </authorList>
    </citation>
    <scope>NUCLEOTIDE SEQUENCE [LARGE SCALE GENOMIC DNA]</scope>
    <source>
        <strain evidence="3 4">501str8</strain>
    </source>
</reference>
<dbReference type="EMBL" id="CP049616">
    <property type="protein sequence ID" value="QII44738.1"/>
    <property type="molecule type" value="Genomic_DNA"/>
</dbReference>
<gene>
    <name evidence="3" type="ORF">GVT53_08605</name>
</gene>
<accession>A0A6G7J2A0</accession>
<dbReference type="SUPFAM" id="SSF52047">
    <property type="entry name" value="RNI-like"/>
    <property type="match status" value="1"/>
</dbReference>
<feature type="domain" description="Disease resistance R13L4/SHOC-2-like LRR" evidence="2">
    <location>
        <begin position="198"/>
        <end position="298"/>
    </location>
</feature>
<evidence type="ECO:0000259" key="2">
    <source>
        <dbReference type="Pfam" id="PF23598"/>
    </source>
</evidence>
<organism evidence="3 4">
    <name type="scientific">Flagellimonas oceani</name>
    <dbReference type="NCBI Taxonomy" id="2698672"/>
    <lineage>
        <taxon>Bacteria</taxon>
        <taxon>Pseudomonadati</taxon>
        <taxon>Bacteroidota</taxon>
        <taxon>Flavobacteriia</taxon>
        <taxon>Flavobacteriales</taxon>
        <taxon>Flavobacteriaceae</taxon>
        <taxon>Flagellimonas</taxon>
    </lineage>
</organism>
<dbReference type="Gene3D" id="2.20.140.10">
    <property type="entry name" value="WGR domain"/>
    <property type="match status" value="1"/>
</dbReference>
<dbReference type="InterPro" id="IPR032675">
    <property type="entry name" value="LRR_dom_sf"/>
</dbReference>
<proteinExistence type="predicted"/>
<dbReference type="Gene3D" id="3.80.10.10">
    <property type="entry name" value="Ribonuclease Inhibitor"/>
    <property type="match status" value="2"/>
</dbReference>
<dbReference type="AlphaFoldDB" id="A0A6G7J2A0"/>
<keyword evidence="1" id="KW-0677">Repeat</keyword>
<dbReference type="InterPro" id="IPR052595">
    <property type="entry name" value="LRRC69/RLP"/>
</dbReference>
<dbReference type="PANTHER" id="PTHR48057">
    <property type="entry name" value="LEUCINE-RICH REPEAT SERINE/THREONINE-PROTEIN KINASE 1"/>
    <property type="match status" value="1"/>
</dbReference>
<dbReference type="Pfam" id="PF23598">
    <property type="entry name" value="LRR_14"/>
    <property type="match status" value="1"/>
</dbReference>
<sequence>MKRYFYRASDKRFWSIEDKETSYNTSYGVEYLGRERFGSKSFSSIETCQKNIEKEIQKKMDDNYEEITILEEFSGVSTMQDVWEIQKALKEQPLKYYLNISPPILIKALSRITSIEELTLRNVSQLPDEIQQLHNLKKLSINFNPNSKGQITNSLGNMEALQELNLENVFSIENFGNLENLKKLNIGFWNEGEGIIPQNIDRLKKLTYLRLFYAKQIPDTVYELKNLEELVFTYSEVKELPDTIENLSKLKKLELDFMYTNLMDQPLTLPHSFGNLGNLDELTIRWRKVENLPESFKSFAQLKN</sequence>